<accession>A0A3Q8S931</accession>
<evidence type="ECO:0000313" key="2">
    <source>
        <dbReference type="Proteomes" id="UP000273145"/>
    </source>
</evidence>
<dbReference type="EMBL" id="CP034248">
    <property type="protein sequence ID" value="AZK45138.1"/>
    <property type="molecule type" value="Genomic_DNA"/>
</dbReference>
<dbReference type="Proteomes" id="UP000273145">
    <property type="component" value="Chromosome"/>
</dbReference>
<proteinExistence type="predicted"/>
<reference evidence="1 2" key="1">
    <citation type="submission" date="2018-11" db="EMBL/GenBank/DDBJ databases">
        <title>Genome sequencing of Paenibacillus lentus DSM25539(T).</title>
        <authorList>
            <person name="Kook J.-K."/>
            <person name="Park S.-N."/>
            <person name="Lim Y.K."/>
        </authorList>
    </citation>
    <scope>NUCLEOTIDE SEQUENCE [LARGE SCALE GENOMIC DNA]</scope>
    <source>
        <strain evidence="1 2">DSM 25539</strain>
    </source>
</reference>
<organism evidence="1 2">
    <name type="scientific">Paenibacillus lentus</name>
    <dbReference type="NCBI Taxonomy" id="1338368"/>
    <lineage>
        <taxon>Bacteria</taxon>
        <taxon>Bacillati</taxon>
        <taxon>Bacillota</taxon>
        <taxon>Bacilli</taxon>
        <taxon>Bacillales</taxon>
        <taxon>Paenibacillaceae</taxon>
        <taxon>Paenibacillus</taxon>
    </lineage>
</organism>
<protein>
    <submittedName>
        <fullName evidence="1">Uncharacterized protein</fullName>
    </submittedName>
</protein>
<keyword evidence="2" id="KW-1185">Reference proteome</keyword>
<name>A0A3Q8S931_9BACL</name>
<dbReference type="KEGG" id="plen:EIM92_02125"/>
<sequence>MSHDIRVRYPIYMPNGFNKSLNELVTEEVTQFISGSQSSHETVMRIKQEGEVLYKNMKE</sequence>
<gene>
    <name evidence="1" type="ORF">EIM92_02125</name>
</gene>
<dbReference type="AlphaFoldDB" id="A0A3Q8S931"/>
<evidence type="ECO:0000313" key="1">
    <source>
        <dbReference type="EMBL" id="AZK45138.1"/>
    </source>
</evidence>